<proteinExistence type="predicted"/>
<dbReference type="Proteomes" id="UP000663850">
    <property type="component" value="Unassembled WGS sequence"/>
</dbReference>
<dbReference type="EMBL" id="CAJMWZ010006184">
    <property type="protein sequence ID" value="CAE6517336.1"/>
    <property type="molecule type" value="Genomic_DNA"/>
</dbReference>
<protein>
    <submittedName>
        <fullName evidence="1">Uncharacterized protein</fullName>
    </submittedName>
</protein>
<gene>
    <name evidence="1" type="ORF">RDB_LOCUS113815</name>
</gene>
<evidence type="ECO:0000313" key="2">
    <source>
        <dbReference type="Proteomes" id="UP000663850"/>
    </source>
</evidence>
<dbReference type="AlphaFoldDB" id="A0A8H3HC53"/>
<name>A0A8H3HC53_9AGAM</name>
<organism evidence="1 2">
    <name type="scientific">Rhizoctonia solani</name>
    <dbReference type="NCBI Taxonomy" id="456999"/>
    <lineage>
        <taxon>Eukaryota</taxon>
        <taxon>Fungi</taxon>
        <taxon>Dikarya</taxon>
        <taxon>Basidiomycota</taxon>
        <taxon>Agaricomycotina</taxon>
        <taxon>Agaricomycetes</taxon>
        <taxon>Cantharellales</taxon>
        <taxon>Ceratobasidiaceae</taxon>
        <taxon>Rhizoctonia</taxon>
    </lineage>
</organism>
<comment type="caution">
    <text evidence="1">The sequence shown here is derived from an EMBL/GenBank/DDBJ whole genome shotgun (WGS) entry which is preliminary data.</text>
</comment>
<sequence>MNTNRIFRNEVGVLPAVAHARHALYAAVRVLESCVGEPDREIRLWMNHDYVAMNLGTFATHEGDEIKDGKGQRVPNSDLWCYFLALWRERGRNLTIETQAPDVDQFLSMKRLHDVVRNTTDLLQLVVHERNWVLETRKVEVRMANRIGSRGDVRLSPGVDASLYSSETLSTVVSISPSKKRKLLGGAAEGIYNLGHPEEEDTPGQSLDPVSHVPCPACGHLLAWKRS</sequence>
<reference evidence="1" key="1">
    <citation type="submission" date="2021-01" db="EMBL/GenBank/DDBJ databases">
        <authorList>
            <person name="Kaushik A."/>
        </authorList>
    </citation>
    <scope>NUCLEOTIDE SEQUENCE</scope>
    <source>
        <strain evidence="1">Type strain: AG8-Rh-89/</strain>
    </source>
</reference>
<evidence type="ECO:0000313" key="1">
    <source>
        <dbReference type="EMBL" id="CAE6517336.1"/>
    </source>
</evidence>
<accession>A0A8H3HC53</accession>